<dbReference type="Proteomes" id="UP001596099">
    <property type="component" value="Unassembled WGS sequence"/>
</dbReference>
<evidence type="ECO:0008006" key="4">
    <source>
        <dbReference type="Google" id="ProtNLM"/>
    </source>
</evidence>
<keyword evidence="3" id="KW-1185">Reference proteome</keyword>
<gene>
    <name evidence="2" type="ORF">ACFPYI_09890</name>
</gene>
<name>A0ABD5RMJ5_9EURY</name>
<evidence type="ECO:0000256" key="1">
    <source>
        <dbReference type="SAM" id="Phobius"/>
    </source>
</evidence>
<organism evidence="2 3">
    <name type="scientific">Halomarina salina</name>
    <dbReference type="NCBI Taxonomy" id="1872699"/>
    <lineage>
        <taxon>Archaea</taxon>
        <taxon>Methanobacteriati</taxon>
        <taxon>Methanobacteriota</taxon>
        <taxon>Stenosarchaea group</taxon>
        <taxon>Halobacteria</taxon>
        <taxon>Halobacteriales</taxon>
        <taxon>Natronomonadaceae</taxon>
        <taxon>Halomarina</taxon>
    </lineage>
</organism>
<feature type="transmembrane region" description="Helical" evidence="1">
    <location>
        <begin position="154"/>
        <end position="182"/>
    </location>
</feature>
<comment type="caution">
    <text evidence="2">The sequence shown here is derived from an EMBL/GenBank/DDBJ whole genome shotgun (WGS) entry which is preliminary data.</text>
</comment>
<accession>A0ABD5RMJ5</accession>
<keyword evidence="1" id="KW-1133">Transmembrane helix</keyword>
<dbReference type="EMBL" id="JBHSQH010000001">
    <property type="protein sequence ID" value="MFC5971641.1"/>
    <property type="molecule type" value="Genomic_DNA"/>
</dbReference>
<dbReference type="RefSeq" id="WP_247414531.1">
    <property type="nucleotide sequence ID" value="NZ_JALLGW010000001.1"/>
</dbReference>
<reference evidence="2 3" key="1">
    <citation type="journal article" date="2019" name="Int. J. Syst. Evol. Microbiol.">
        <title>The Global Catalogue of Microorganisms (GCM) 10K type strain sequencing project: providing services to taxonomists for standard genome sequencing and annotation.</title>
        <authorList>
            <consortium name="The Broad Institute Genomics Platform"/>
            <consortium name="The Broad Institute Genome Sequencing Center for Infectious Disease"/>
            <person name="Wu L."/>
            <person name="Ma J."/>
        </authorList>
    </citation>
    <scope>NUCLEOTIDE SEQUENCE [LARGE SCALE GENOMIC DNA]</scope>
    <source>
        <strain evidence="2 3">CGMCC 1.12543</strain>
    </source>
</reference>
<evidence type="ECO:0000313" key="2">
    <source>
        <dbReference type="EMBL" id="MFC5971641.1"/>
    </source>
</evidence>
<keyword evidence="1" id="KW-0812">Transmembrane</keyword>
<feature type="transmembrane region" description="Helical" evidence="1">
    <location>
        <begin position="21"/>
        <end position="43"/>
    </location>
</feature>
<feature type="transmembrane region" description="Helical" evidence="1">
    <location>
        <begin position="120"/>
        <end position="142"/>
    </location>
</feature>
<keyword evidence="1" id="KW-0472">Membrane</keyword>
<protein>
    <recommendedName>
        <fullName evidence="4">Small multi-drug export protein</fullName>
    </recommendedName>
</protein>
<feature type="transmembrane region" description="Helical" evidence="1">
    <location>
        <begin position="63"/>
        <end position="90"/>
    </location>
</feature>
<evidence type="ECO:0000313" key="3">
    <source>
        <dbReference type="Proteomes" id="UP001596099"/>
    </source>
</evidence>
<dbReference type="AlphaFoldDB" id="A0ABD5RMJ5"/>
<sequence length="185" mass="18946">MRPTLPFGSRLSLDTDMETGELGVLLVGGFVGGALAGFLMWVFSSPALLLLGMLLGLQSLGGGWIAALAVSVFLSVPFAMFVSGSINGFVNRVIMLSRESPALQKVLVPMLNRSALTTTTAALGALYGLAIGAIGYLVLVPIRLAIAGLGSVTLAGLVVTTVVGIVAFVVYGTVLGVVYGMLLES</sequence>
<proteinExistence type="predicted"/>